<evidence type="ECO:0000256" key="2">
    <source>
        <dbReference type="ARBA" id="ARBA00022801"/>
    </source>
</evidence>
<sequence>MCTFKNPIIPGFYPDPSICRVDDDYYLVTSTFEYFPGIPIFHSKDLVNWRQIGHVLTRPSQLNLDGTPNSKGIYAATIRYHEGVFYVITTFVESQTGARRNFFVTAENPEGPWSDPYWLEDCPGIDTSLFFDDDGKVYVTANRRPPGGQLYPKHMEIWLQELDLETKQLTGEKYSLWDGALKNVHAQEAPHIYKVDGMYYLIIAEGGTGFTHSITVARSESVMGPYEGAKTNPILTHRHLGREYPISNVGHGDIVDTNNGEWWMVCLGSRPYGGEYRNLGRESFLVPLKWEEGWPVVNPGKGIVEMEGTKPNIEEKKWPTTPACDHFDLPELQMQWNFIRTPRGNFWSLTERPGYLRLQLKAETITETVNPAFVGLRQRHLNFAARTKMEFSPNNKYEAAGLVLLQNCDFHYRVEYTQSEIKLIKREAGQEEILASCPYQQNEVYLKVEAYGQSYHFYVAKEPEQWQVLKEDVDGRILSTDVAGGFTGAYLGMYASSNGSESFNHADFDYFEYIGLDK</sequence>
<evidence type="ECO:0000313" key="7">
    <source>
        <dbReference type="Proteomes" id="UP001597227"/>
    </source>
</evidence>
<dbReference type="InterPro" id="IPR023296">
    <property type="entry name" value="Glyco_hydro_beta-prop_sf"/>
</dbReference>
<keyword evidence="7" id="KW-1185">Reference proteome</keyword>
<comment type="caution">
    <text evidence="6">The sequence shown here is derived from an EMBL/GenBank/DDBJ whole genome shotgun (WGS) entry which is preliminary data.</text>
</comment>
<organism evidence="6 7">
    <name type="scientific">Fredinandcohnia salidurans</name>
    <dbReference type="NCBI Taxonomy" id="2595041"/>
    <lineage>
        <taxon>Bacteria</taxon>
        <taxon>Bacillati</taxon>
        <taxon>Bacillota</taxon>
        <taxon>Bacilli</taxon>
        <taxon>Bacillales</taxon>
        <taxon>Bacillaceae</taxon>
        <taxon>Fredinandcohnia</taxon>
    </lineage>
</organism>
<gene>
    <name evidence="6" type="ORF">ACFSFW_14060</name>
</gene>
<dbReference type="Gene3D" id="2.115.10.20">
    <property type="entry name" value="Glycosyl hydrolase domain, family 43"/>
    <property type="match status" value="1"/>
</dbReference>
<dbReference type="SUPFAM" id="SSF75005">
    <property type="entry name" value="Arabinanase/levansucrase/invertase"/>
    <property type="match status" value="1"/>
</dbReference>
<keyword evidence="3 4" id="KW-0326">Glycosidase</keyword>
<evidence type="ECO:0000259" key="5">
    <source>
        <dbReference type="Pfam" id="PF17851"/>
    </source>
</evidence>
<dbReference type="InterPro" id="IPR013320">
    <property type="entry name" value="ConA-like_dom_sf"/>
</dbReference>
<feature type="domain" description="Beta-xylosidase C-terminal Concanavalin A-like" evidence="5">
    <location>
        <begin position="324"/>
        <end position="513"/>
    </location>
</feature>
<dbReference type="EMBL" id="JBHUEK010000022">
    <property type="protein sequence ID" value="MFD1779786.1"/>
    <property type="molecule type" value="Genomic_DNA"/>
</dbReference>
<dbReference type="InterPro" id="IPR006710">
    <property type="entry name" value="Glyco_hydro_43"/>
</dbReference>
<dbReference type="RefSeq" id="WP_388039163.1">
    <property type="nucleotide sequence ID" value="NZ_JBHUEK010000022.1"/>
</dbReference>
<dbReference type="CDD" id="cd18617">
    <property type="entry name" value="GH43_XynB-like"/>
    <property type="match status" value="1"/>
</dbReference>
<evidence type="ECO:0000256" key="1">
    <source>
        <dbReference type="ARBA" id="ARBA00009865"/>
    </source>
</evidence>
<name>A0ABW4MQG6_9BACI</name>
<evidence type="ECO:0000256" key="3">
    <source>
        <dbReference type="ARBA" id="ARBA00023295"/>
    </source>
</evidence>
<keyword evidence="2 4" id="KW-0378">Hydrolase</keyword>
<evidence type="ECO:0000256" key="4">
    <source>
        <dbReference type="RuleBase" id="RU361187"/>
    </source>
</evidence>
<evidence type="ECO:0000313" key="6">
    <source>
        <dbReference type="EMBL" id="MFD1779786.1"/>
    </source>
</evidence>
<proteinExistence type="inferred from homology"/>
<accession>A0ABW4MQG6</accession>
<dbReference type="Proteomes" id="UP001597227">
    <property type="component" value="Unassembled WGS sequence"/>
</dbReference>
<reference evidence="7" key="1">
    <citation type="journal article" date="2019" name="Int. J. Syst. Evol. Microbiol.">
        <title>The Global Catalogue of Microorganisms (GCM) 10K type strain sequencing project: providing services to taxonomists for standard genome sequencing and annotation.</title>
        <authorList>
            <consortium name="The Broad Institute Genomics Platform"/>
            <consortium name="The Broad Institute Genome Sequencing Center for Infectious Disease"/>
            <person name="Wu L."/>
            <person name="Ma J."/>
        </authorList>
    </citation>
    <scope>NUCLEOTIDE SEQUENCE [LARGE SCALE GENOMIC DNA]</scope>
    <source>
        <strain evidence="7">CCUG 15531</strain>
    </source>
</reference>
<dbReference type="InterPro" id="IPR041542">
    <property type="entry name" value="GH43_C2"/>
</dbReference>
<dbReference type="PANTHER" id="PTHR42812">
    <property type="entry name" value="BETA-XYLOSIDASE"/>
    <property type="match status" value="1"/>
</dbReference>
<dbReference type="GO" id="GO:0016787">
    <property type="term" value="F:hydrolase activity"/>
    <property type="evidence" value="ECO:0007669"/>
    <property type="project" value="UniProtKB-KW"/>
</dbReference>
<dbReference type="PANTHER" id="PTHR42812:SF12">
    <property type="entry name" value="BETA-XYLOSIDASE-RELATED"/>
    <property type="match status" value="1"/>
</dbReference>
<dbReference type="Pfam" id="PF04616">
    <property type="entry name" value="Glyco_hydro_43"/>
    <property type="match status" value="1"/>
</dbReference>
<comment type="similarity">
    <text evidence="1 4">Belongs to the glycosyl hydrolase 43 family.</text>
</comment>
<dbReference type="InterPro" id="IPR051795">
    <property type="entry name" value="Glycosyl_Hydrlase_43"/>
</dbReference>
<dbReference type="Gene3D" id="2.60.120.200">
    <property type="match status" value="1"/>
</dbReference>
<protein>
    <submittedName>
        <fullName evidence="6">Glycoside hydrolase family 43 protein</fullName>
    </submittedName>
</protein>
<dbReference type="SUPFAM" id="SSF49899">
    <property type="entry name" value="Concanavalin A-like lectins/glucanases"/>
    <property type="match status" value="1"/>
</dbReference>
<dbReference type="Pfam" id="PF17851">
    <property type="entry name" value="GH43_C2"/>
    <property type="match status" value="1"/>
</dbReference>